<dbReference type="InterPro" id="IPR027443">
    <property type="entry name" value="IPNS-like_sf"/>
</dbReference>
<dbReference type="EMBL" id="JAPDMZ010000052">
    <property type="protein sequence ID" value="KAK0553333.1"/>
    <property type="molecule type" value="Genomic_DNA"/>
</dbReference>
<keyword evidence="4 5" id="KW-0408">Iron</keyword>
<evidence type="ECO:0000256" key="2">
    <source>
        <dbReference type="ARBA" id="ARBA00022723"/>
    </source>
</evidence>
<keyword evidence="3 5" id="KW-0560">Oxidoreductase</keyword>
<evidence type="ECO:0000259" key="7">
    <source>
        <dbReference type="PROSITE" id="PS51471"/>
    </source>
</evidence>
<reference evidence="8" key="1">
    <citation type="journal article" date="2023" name="PhytoFront">
        <title>Draft Genome Resources of Seven Strains of Tilletia horrida, Causal Agent of Kernel Smut of Rice.</title>
        <authorList>
            <person name="Khanal S."/>
            <person name="Antony Babu S."/>
            <person name="Zhou X.G."/>
        </authorList>
    </citation>
    <scope>NUCLEOTIDE SEQUENCE</scope>
    <source>
        <strain evidence="8">TX6</strain>
    </source>
</reference>
<evidence type="ECO:0000313" key="9">
    <source>
        <dbReference type="Proteomes" id="UP001176517"/>
    </source>
</evidence>
<evidence type="ECO:0000256" key="3">
    <source>
        <dbReference type="ARBA" id="ARBA00023002"/>
    </source>
</evidence>
<comment type="similarity">
    <text evidence="1 5">Belongs to the iron/ascorbate-dependent oxidoreductase family.</text>
</comment>
<dbReference type="GO" id="GO:0046872">
    <property type="term" value="F:metal ion binding"/>
    <property type="evidence" value="ECO:0007669"/>
    <property type="project" value="UniProtKB-KW"/>
</dbReference>
<dbReference type="Proteomes" id="UP001176517">
    <property type="component" value="Unassembled WGS sequence"/>
</dbReference>
<gene>
    <name evidence="8" type="ORF">OC846_002578</name>
</gene>
<sequence>MTTDVPTLDYAQWQGPTATKASKEQFANELRNVAVLGIGFFVLKNSPFDAGERRSRLFGLSHDFFALPLDVRQTISMDYSRHFRGFSRFGDERTLGLQDLRDQLECGFDRAPFPNLDQLSPAQLAAQPYLNLHGPNQFLDESVLPGHRASASDWIDVARDVNLQLTIALEEALGVPPDSLVSILADSPEDRAQQSKLEADFVHAAQDGKARHTGPSPYFRMKMIRYPRGSTVDGIAKADASSTQGVGAHKDGGWITLLATDSVGGLQVQDFTGAWIDVPHSSDGIIVNFGQQIEKLTRGAVQAATHRVLMLNSDTPQPDRYSIAWFSTPSLTAHVCPLPLSDLFPSLIESWRNSGRADAPSKGEEAAAASAQQKGQLVSDVPVGDLYGGDGEEFGLLAWRGITRSHPTVVDRWHKHLVPKQES</sequence>
<keyword evidence="2 5" id="KW-0479">Metal-binding</keyword>
<name>A0AAN6JSI9_9BASI</name>
<evidence type="ECO:0000256" key="4">
    <source>
        <dbReference type="ARBA" id="ARBA00023004"/>
    </source>
</evidence>
<protein>
    <recommendedName>
        <fullName evidence="7">Fe2OG dioxygenase domain-containing protein</fullName>
    </recommendedName>
</protein>
<comment type="caution">
    <text evidence="8">The sequence shown here is derived from an EMBL/GenBank/DDBJ whole genome shotgun (WGS) entry which is preliminary data.</text>
</comment>
<evidence type="ECO:0000256" key="6">
    <source>
        <dbReference type="SAM" id="MobiDB-lite"/>
    </source>
</evidence>
<keyword evidence="9" id="KW-1185">Reference proteome</keyword>
<accession>A0AAN6JSI9</accession>
<dbReference type="GO" id="GO:0016491">
    <property type="term" value="F:oxidoreductase activity"/>
    <property type="evidence" value="ECO:0007669"/>
    <property type="project" value="UniProtKB-KW"/>
</dbReference>
<dbReference type="SUPFAM" id="SSF51197">
    <property type="entry name" value="Clavaminate synthase-like"/>
    <property type="match status" value="1"/>
</dbReference>
<evidence type="ECO:0000256" key="5">
    <source>
        <dbReference type="RuleBase" id="RU003682"/>
    </source>
</evidence>
<feature type="region of interest" description="Disordered" evidence="6">
    <location>
        <begin position="354"/>
        <end position="374"/>
    </location>
</feature>
<dbReference type="InterPro" id="IPR026992">
    <property type="entry name" value="DIOX_N"/>
</dbReference>
<dbReference type="AlphaFoldDB" id="A0AAN6JSI9"/>
<feature type="domain" description="Fe2OG dioxygenase" evidence="7">
    <location>
        <begin position="217"/>
        <end position="329"/>
    </location>
</feature>
<proteinExistence type="inferred from homology"/>
<dbReference type="Gene3D" id="2.60.120.330">
    <property type="entry name" value="B-lactam Antibiotic, Isopenicillin N Synthase, Chain"/>
    <property type="match status" value="1"/>
</dbReference>
<dbReference type="PANTHER" id="PTHR10209">
    <property type="entry name" value="OXIDOREDUCTASE, 2OG-FE II OXYGENASE FAMILY PROTEIN"/>
    <property type="match status" value="1"/>
</dbReference>
<dbReference type="Pfam" id="PF03171">
    <property type="entry name" value="2OG-FeII_Oxy"/>
    <property type="match status" value="1"/>
</dbReference>
<dbReference type="PROSITE" id="PS51471">
    <property type="entry name" value="FE2OG_OXY"/>
    <property type="match status" value="1"/>
</dbReference>
<evidence type="ECO:0000256" key="1">
    <source>
        <dbReference type="ARBA" id="ARBA00008056"/>
    </source>
</evidence>
<organism evidence="8 9">
    <name type="scientific">Tilletia horrida</name>
    <dbReference type="NCBI Taxonomy" id="155126"/>
    <lineage>
        <taxon>Eukaryota</taxon>
        <taxon>Fungi</taxon>
        <taxon>Dikarya</taxon>
        <taxon>Basidiomycota</taxon>
        <taxon>Ustilaginomycotina</taxon>
        <taxon>Exobasidiomycetes</taxon>
        <taxon>Tilletiales</taxon>
        <taxon>Tilletiaceae</taxon>
        <taxon>Tilletia</taxon>
    </lineage>
</organism>
<dbReference type="InterPro" id="IPR005123">
    <property type="entry name" value="Oxoglu/Fe-dep_dioxygenase_dom"/>
</dbReference>
<dbReference type="InterPro" id="IPR044861">
    <property type="entry name" value="IPNS-like_FE2OG_OXY"/>
</dbReference>
<evidence type="ECO:0000313" key="8">
    <source>
        <dbReference type="EMBL" id="KAK0553333.1"/>
    </source>
</evidence>
<dbReference type="Pfam" id="PF14226">
    <property type="entry name" value="DIOX_N"/>
    <property type="match status" value="1"/>
</dbReference>
<dbReference type="PANTHER" id="PTHR10209:SF885">
    <property type="entry name" value="2OG-FE(II) OXYGENASE FAMILY, PUTATIVE (AFU_ORTHOLOGUE AFUA_2G00750)-RELATED"/>
    <property type="match status" value="1"/>
</dbReference>